<keyword evidence="3" id="KW-0325">Glycoprotein</keyword>
<protein>
    <recommendedName>
        <fullName evidence="3">L-Fucosyltransferase</fullName>
        <ecNumber evidence="3">2.4.1.-</ecNumber>
    </recommendedName>
</protein>
<name>A0A8S1GMG4_9PELO</name>
<keyword evidence="5" id="KW-1185">Reference proteome</keyword>
<dbReference type="GO" id="GO:0008107">
    <property type="term" value="F:galactoside 2-alpha-L-fucosyltransferase activity"/>
    <property type="evidence" value="ECO:0007669"/>
    <property type="project" value="InterPro"/>
</dbReference>
<dbReference type="CDD" id="cd11301">
    <property type="entry name" value="Fut1_Fut2_like"/>
    <property type="match status" value="1"/>
</dbReference>
<dbReference type="GO" id="GO:0005975">
    <property type="term" value="P:carbohydrate metabolic process"/>
    <property type="evidence" value="ECO:0007669"/>
    <property type="project" value="InterPro"/>
</dbReference>
<proteinExistence type="inferred from homology"/>
<evidence type="ECO:0000256" key="2">
    <source>
        <dbReference type="ARBA" id="ARBA00022679"/>
    </source>
</evidence>
<dbReference type="GO" id="GO:0032580">
    <property type="term" value="C:Golgi cisterna membrane"/>
    <property type="evidence" value="ECO:0007669"/>
    <property type="project" value="UniProtKB-SubCell"/>
</dbReference>
<dbReference type="AlphaFoldDB" id="A0A8S1GMG4"/>
<dbReference type="PANTHER" id="PTHR11927">
    <property type="entry name" value="GALACTOSIDE 2-L-FUCOSYLTRANSFERASE"/>
    <property type="match status" value="1"/>
</dbReference>
<keyword evidence="3" id="KW-0812">Transmembrane</keyword>
<sequence length="359" mass="41206">MAWETTDDPLTGDLMANTGQRFLVFPQGGDEVSLENTKWPIPKVDVVLFPNFFEEISSQRYLFSNFNFSRGMGNQLFQVASLLELAKQNDATLVLPTTLLLRRAFSFHDVVYLDDQNYRQAIDRISHSEELKAKVKLFTKSNLQILNGYFQNLRYFHPHSQRETRRRLSWLEPVKNLAVEFLENVNLRQVVDSAKRLDEGMDTDQALEADPNAESTVIVGIHVRRGFDVVYNERNVRHGHATAPLDYYQHAIDKATADHSKVAFVICSDNMAWARKNLKFVKGVGSFWCPGPREVDMAILGMCDELVLSTGTFSWWSAYLNVNSQLKARYYAGWPKKGSILDKMINKTEFFLPDWTAMT</sequence>
<dbReference type="OrthoDB" id="3226at2759"/>
<dbReference type="EMBL" id="CAJGYM010000001">
    <property type="protein sequence ID" value="CAD6184141.1"/>
    <property type="molecule type" value="Genomic_DNA"/>
</dbReference>
<evidence type="ECO:0000256" key="3">
    <source>
        <dbReference type="RuleBase" id="RU363129"/>
    </source>
</evidence>
<comment type="subcellular location">
    <subcellularLocation>
        <location evidence="3">Golgi apparatus</location>
        <location evidence="3">Golgi stack membrane</location>
        <topology evidence="3">Single-pass type II membrane protein</topology>
    </subcellularLocation>
</comment>
<evidence type="ECO:0000313" key="5">
    <source>
        <dbReference type="Proteomes" id="UP000835052"/>
    </source>
</evidence>
<comment type="similarity">
    <text evidence="3">Belongs to the glycosyltransferase 11 family.</text>
</comment>
<organism evidence="4 5">
    <name type="scientific">Caenorhabditis auriculariae</name>
    <dbReference type="NCBI Taxonomy" id="2777116"/>
    <lineage>
        <taxon>Eukaryota</taxon>
        <taxon>Metazoa</taxon>
        <taxon>Ecdysozoa</taxon>
        <taxon>Nematoda</taxon>
        <taxon>Chromadorea</taxon>
        <taxon>Rhabditida</taxon>
        <taxon>Rhabditina</taxon>
        <taxon>Rhabditomorpha</taxon>
        <taxon>Rhabditoidea</taxon>
        <taxon>Rhabditidae</taxon>
        <taxon>Peloderinae</taxon>
        <taxon>Caenorhabditis</taxon>
    </lineage>
</organism>
<dbReference type="InterPro" id="IPR002516">
    <property type="entry name" value="Glyco_trans_11"/>
</dbReference>
<evidence type="ECO:0000256" key="1">
    <source>
        <dbReference type="ARBA" id="ARBA00022676"/>
    </source>
</evidence>
<comment type="pathway">
    <text evidence="3">Protein modification; protein glycosylation.</text>
</comment>
<keyword evidence="1 3" id="KW-0328">Glycosyltransferase</keyword>
<dbReference type="Pfam" id="PF01531">
    <property type="entry name" value="Glyco_transf_11"/>
    <property type="match status" value="1"/>
</dbReference>
<evidence type="ECO:0000313" key="4">
    <source>
        <dbReference type="EMBL" id="CAD6184141.1"/>
    </source>
</evidence>
<keyword evidence="3" id="KW-0735">Signal-anchor</keyword>
<comment type="caution">
    <text evidence="4">The sequence shown here is derived from an EMBL/GenBank/DDBJ whole genome shotgun (WGS) entry which is preliminary data.</text>
</comment>
<dbReference type="EC" id="2.4.1.-" evidence="3"/>
<keyword evidence="2 3" id="KW-0808">Transferase</keyword>
<accession>A0A8S1GMG4</accession>
<keyword evidence="3" id="KW-0333">Golgi apparatus</keyword>
<gene>
    <name evidence="4" type="ORF">CAUJ_LOCUS60</name>
</gene>
<dbReference type="PANTHER" id="PTHR11927:SF9">
    <property type="entry name" value="L-FUCOSYLTRANSFERASE"/>
    <property type="match status" value="1"/>
</dbReference>
<reference evidence="4" key="1">
    <citation type="submission" date="2020-10" db="EMBL/GenBank/DDBJ databases">
        <authorList>
            <person name="Kikuchi T."/>
        </authorList>
    </citation>
    <scope>NUCLEOTIDE SEQUENCE</scope>
    <source>
        <strain evidence="4">NKZ352</strain>
    </source>
</reference>
<dbReference type="Proteomes" id="UP000835052">
    <property type="component" value="Unassembled WGS sequence"/>
</dbReference>